<dbReference type="AlphaFoldDB" id="A0A852VA77"/>
<keyword evidence="2" id="KW-1185">Reference proteome</keyword>
<evidence type="ECO:0000313" key="1">
    <source>
        <dbReference type="EMBL" id="NYF44153.1"/>
    </source>
</evidence>
<sequence>MSAESEPALSAAPTAGMDDETALRLLREGHLEIAGRLVEATNMTLYCSIRHGGLAAACVYKPVRGERPLWDFPDGTLAAREVAAFEVSAATGWRIVPPTVYRDGPFGPGMCQLWVDADPEADLMALIRGRQPALRRMAVFDAVINNADRKGGHLLPLPDGHVYGVDHGVCFSADDKLRTVLWQWRGKPLSREAMNVLARLERDLEQGRLGRRLRELLTLAEVEATWVRVRRLLDTGLHPLPSQDWPAIPWPPI</sequence>
<dbReference type="RefSeq" id="WP_179828075.1">
    <property type="nucleotide sequence ID" value="NZ_CP192034.1"/>
</dbReference>
<protein>
    <recommendedName>
        <fullName evidence="3">SCO1664 family protein</fullName>
    </recommendedName>
</protein>
<evidence type="ECO:0008006" key="3">
    <source>
        <dbReference type="Google" id="ProtNLM"/>
    </source>
</evidence>
<dbReference type="NCBIfam" id="TIGR03843">
    <property type="entry name" value="SCO1664 family protein"/>
    <property type="match status" value="1"/>
</dbReference>
<dbReference type="InterPro" id="IPR022292">
    <property type="entry name" value="CHP03843"/>
</dbReference>
<dbReference type="Proteomes" id="UP000576393">
    <property type="component" value="Unassembled WGS sequence"/>
</dbReference>
<organism evidence="1 2">
    <name type="scientific">Streptosporangium sandarakinum</name>
    <dbReference type="NCBI Taxonomy" id="1260955"/>
    <lineage>
        <taxon>Bacteria</taxon>
        <taxon>Bacillati</taxon>
        <taxon>Actinomycetota</taxon>
        <taxon>Actinomycetes</taxon>
        <taxon>Streptosporangiales</taxon>
        <taxon>Streptosporangiaceae</taxon>
        <taxon>Streptosporangium</taxon>
    </lineage>
</organism>
<gene>
    <name evidence="1" type="ORF">HDA43_006380</name>
</gene>
<evidence type="ECO:0000313" key="2">
    <source>
        <dbReference type="Proteomes" id="UP000576393"/>
    </source>
</evidence>
<reference evidence="1 2" key="1">
    <citation type="submission" date="2020-07" db="EMBL/GenBank/DDBJ databases">
        <title>Sequencing the genomes of 1000 actinobacteria strains.</title>
        <authorList>
            <person name="Klenk H.-P."/>
        </authorList>
    </citation>
    <scope>NUCLEOTIDE SEQUENCE [LARGE SCALE GENOMIC DNA]</scope>
    <source>
        <strain evidence="1 2">DSM 45763</strain>
    </source>
</reference>
<proteinExistence type="predicted"/>
<dbReference type="EMBL" id="JACCCO010000003">
    <property type="protein sequence ID" value="NYF44153.1"/>
    <property type="molecule type" value="Genomic_DNA"/>
</dbReference>
<comment type="caution">
    <text evidence="1">The sequence shown here is derived from an EMBL/GenBank/DDBJ whole genome shotgun (WGS) entry which is preliminary data.</text>
</comment>
<name>A0A852VA77_9ACTN</name>
<accession>A0A852VA77</accession>